<gene>
    <name evidence="2" type="ORF">K7432_008624</name>
</gene>
<dbReference type="InterPro" id="IPR036378">
    <property type="entry name" value="FAS1_dom_sf"/>
</dbReference>
<evidence type="ECO:0000313" key="3">
    <source>
        <dbReference type="Proteomes" id="UP001479436"/>
    </source>
</evidence>
<dbReference type="EMBL" id="JASJQH010007362">
    <property type="protein sequence ID" value="KAK9710129.1"/>
    <property type="molecule type" value="Genomic_DNA"/>
</dbReference>
<name>A0ABR2VYH8_9FUNG</name>
<dbReference type="InterPro" id="IPR000782">
    <property type="entry name" value="FAS1_domain"/>
</dbReference>
<dbReference type="SUPFAM" id="SSF82153">
    <property type="entry name" value="FAS1 domain"/>
    <property type="match status" value="1"/>
</dbReference>
<organism evidence="2 3">
    <name type="scientific">Basidiobolus ranarum</name>
    <dbReference type="NCBI Taxonomy" id="34480"/>
    <lineage>
        <taxon>Eukaryota</taxon>
        <taxon>Fungi</taxon>
        <taxon>Fungi incertae sedis</taxon>
        <taxon>Zoopagomycota</taxon>
        <taxon>Entomophthoromycotina</taxon>
        <taxon>Basidiobolomycetes</taxon>
        <taxon>Basidiobolales</taxon>
        <taxon>Basidiobolaceae</taxon>
        <taxon>Basidiobolus</taxon>
    </lineage>
</organism>
<evidence type="ECO:0000259" key="1">
    <source>
        <dbReference type="PROSITE" id="PS50213"/>
    </source>
</evidence>
<proteinExistence type="predicted"/>
<sequence length="145" mass="16559">MPKLYGNYEDVEQDGKPTLGDYIPSDKSLTIFLDALRQFPDLVDQVYNPTLQLTILAPTNAAFQKLDISEHIEELHDIVASHIIPEAISRERLVSQEFTTLNSKKIKGESSETSTIFNNHSQLKDEEKRAVNGYLYKIDQVLMEF</sequence>
<accession>A0ABR2VYH8</accession>
<evidence type="ECO:0000313" key="2">
    <source>
        <dbReference type="EMBL" id="KAK9710129.1"/>
    </source>
</evidence>
<dbReference type="Pfam" id="PF02469">
    <property type="entry name" value="Fasciclin"/>
    <property type="match status" value="1"/>
</dbReference>
<feature type="domain" description="FAS1" evidence="1">
    <location>
        <begin position="16"/>
        <end position="142"/>
    </location>
</feature>
<dbReference type="SMART" id="SM00554">
    <property type="entry name" value="FAS1"/>
    <property type="match status" value="1"/>
</dbReference>
<comment type="caution">
    <text evidence="2">The sequence shown here is derived from an EMBL/GenBank/DDBJ whole genome shotgun (WGS) entry which is preliminary data.</text>
</comment>
<reference evidence="2 3" key="1">
    <citation type="submission" date="2023-04" db="EMBL/GenBank/DDBJ databases">
        <title>Genome of Basidiobolus ranarum AG-B5.</title>
        <authorList>
            <person name="Stajich J.E."/>
            <person name="Carter-House D."/>
            <person name="Gryganskyi A."/>
        </authorList>
    </citation>
    <scope>NUCLEOTIDE SEQUENCE [LARGE SCALE GENOMIC DNA]</scope>
    <source>
        <strain evidence="2 3">AG-B5</strain>
    </source>
</reference>
<dbReference type="PROSITE" id="PS50213">
    <property type="entry name" value="FAS1"/>
    <property type="match status" value="1"/>
</dbReference>
<keyword evidence="3" id="KW-1185">Reference proteome</keyword>
<dbReference type="Gene3D" id="2.30.180.10">
    <property type="entry name" value="FAS1 domain"/>
    <property type="match status" value="1"/>
</dbReference>
<dbReference type="Proteomes" id="UP001479436">
    <property type="component" value="Unassembled WGS sequence"/>
</dbReference>
<protein>
    <recommendedName>
        <fullName evidence="1">FAS1 domain-containing protein</fullName>
    </recommendedName>
</protein>